<dbReference type="AlphaFoldDB" id="A0ABD1K321"/>
<keyword evidence="2" id="KW-1208">Phospholipid metabolism</keyword>
<accession>A0ABD1K321</accession>
<evidence type="ECO:0000256" key="5">
    <source>
        <dbReference type="ARBA" id="ARBA00038874"/>
    </source>
</evidence>
<keyword evidence="7" id="KW-1185">Reference proteome</keyword>
<comment type="caution">
    <text evidence="6">The sequence shown here is derived from an EMBL/GenBank/DDBJ whole genome shotgun (WGS) entry which is preliminary data.</text>
</comment>
<reference evidence="6 7" key="1">
    <citation type="submission" date="2024-09" db="EMBL/GenBank/DDBJ databases">
        <title>A chromosome-level genome assembly of Gray's grenadier anchovy, Coilia grayii.</title>
        <authorList>
            <person name="Fu Z."/>
        </authorList>
    </citation>
    <scope>NUCLEOTIDE SEQUENCE [LARGE SCALE GENOMIC DNA]</scope>
    <source>
        <strain evidence="6">G4</strain>
        <tissue evidence="6">Muscle</tissue>
    </source>
</reference>
<keyword evidence="1" id="KW-0444">Lipid biosynthesis</keyword>
<evidence type="ECO:0000313" key="7">
    <source>
        <dbReference type="Proteomes" id="UP001591681"/>
    </source>
</evidence>
<dbReference type="PANTHER" id="PTHR22603:SF68">
    <property type="entry name" value="ETHANOLAMINE KINASE 1"/>
    <property type="match status" value="1"/>
</dbReference>
<evidence type="ECO:0000256" key="3">
    <source>
        <dbReference type="ARBA" id="ARBA00037883"/>
    </source>
</evidence>
<dbReference type="InterPro" id="IPR011009">
    <property type="entry name" value="Kinase-like_dom_sf"/>
</dbReference>
<proteinExistence type="inferred from homology"/>
<dbReference type="Pfam" id="PF01633">
    <property type="entry name" value="Choline_kinase"/>
    <property type="match status" value="1"/>
</dbReference>
<dbReference type="GO" id="GO:0008654">
    <property type="term" value="P:phospholipid biosynthetic process"/>
    <property type="evidence" value="ECO:0007669"/>
    <property type="project" value="UniProtKB-KW"/>
</dbReference>
<dbReference type="PANTHER" id="PTHR22603">
    <property type="entry name" value="CHOLINE/ETHANOALAMINE KINASE"/>
    <property type="match status" value="1"/>
</dbReference>
<dbReference type="CDD" id="cd05157">
    <property type="entry name" value="ETNK_euk"/>
    <property type="match status" value="1"/>
</dbReference>
<dbReference type="EMBL" id="JBHFQA010000009">
    <property type="protein sequence ID" value="KAL2093527.1"/>
    <property type="molecule type" value="Genomic_DNA"/>
</dbReference>
<comment type="similarity">
    <text evidence="4">Belongs to the choline/ethanolamine kinase family.</text>
</comment>
<sequence length="337" mass="38437">MEAICVAETNGLPHLKISVKEETPQQGIMELLKALRPQWRADDIKIKVFTEGITNQLMACHTGGLWSGDVVLVRVYGNMTDLFLDRHKEMEMFQTLHQHGCGPKLYCSFDNGICYEFMRGMVLEGALLPQPVIYRLIAKEMAKIHTIKPKTASPPQPVLWTKMSQFLHLVEESENGMPILSSLCLSEAASVDALTSEMSELKRRLGHVYSPIVLCHNDLLTKNIVYNDREGSVSFIDYEYADFNYQAFDIANHFNEFAGVNDIDYNLYPSLELQQDWLAVYLRRYKSSSGTDVTVSEQEVNALYVTVCKFSLASHFLWGLWAIFQARHSTINFDFIK</sequence>
<name>A0ABD1K321_9TELE</name>
<evidence type="ECO:0000256" key="1">
    <source>
        <dbReference type="ARBA" id="ARBA00023209"/>
    </source>
</evidence>
<keyword evidence="1" id="KW-0443">Lipid metabolism</keyword>
<evidence type="ECO:0000313" key="6">
    <source>
        <dbReference type="EMBL" id="KAL2093527.1"/>
    </source>
</evidence>
<dbReference type="Proteomes" id="UP001591681">
    <property type="component" value="Unassembled WGS sequence"/>
</dbReference>
<evidence type="ECO:0000256" key="4">
    <source>
        <dbReference type="ARBA" id="ARBA00038211"/>
    </source>
</evidence>
<dbReference type="EC" id="2.7.1.82" evidence="5"/>
<dbReference type="Gene3D" id="3.30.200.20">
    <property type="entry name" value="Phosphorylase Kinase, domain 1"/>
    <property type="match status" value="1"/>
</dbReference>
<comment type="pathway">
    <text evidence="3">Phospholipid metabolism; phosphatidylethanolamine biosynthesis; phosphatidylethanolamine from ethanolamine: step 1/3.</text>
</comment>
<keyword evidence="1" id="KW-0594">Phospholipid biosynthesis</keyword>
<protein>
    <recommendedName>
        <fullName evidence="5">ethanolamine kinase</fullName>
        <ecNumber evidence="5">2.7.1.82</ecNumber>
    </recommendedName>
</protein>
<dbReference type="Gene3D" id="3.90.1200.10">
    <property type="match status" value="1"/>
</dbReference>
<dbReference type="GO" id="GO:0004305">
    <property type="term" value="F:ethanolamine kinase activity"/>
    <property type="evidence" value="ECO:0007669"/>
    <property type="project" value="UniProtKB-EC"/>
</dbReference>
<gene>
    <name evidence="6" type="ORF">ACEWY4_010839</name>
</gene>
<dbReference type="SUPFAM" id="SSF56112">
    <property type="entry name" value="Protein kinase-like (PK-like)"/>
    <property type="match status" value="1"/>
</dbReference>
<evidence type="ECO:0000256" key="2">
    <source>
        <dbReference type="ARBA" id="ARBA00023264"/>
    </source>
</evidence>
<organism evidence="6 7">
    <name type="scientific">Coilia grayii</name>
    <name type="common">Gray's grenadier anchovy</name>
    <dbReference type="NCBI Taxonomy" id="363190"/>
    <lineage>
        <taxon>Eukaryota</taxon>
        <taxon>Metazoa</taxon>
        <taxon>Chordata</taxon>
        <taxon>Craniata</taxon>
        <taxon>Vertebrata</taxon>
        <taxon>Euteleostomi</taxon>
        <taxon>Actinopterygii</taxon>
        <taxon>Neopterygii</taxon>
        <taxon>Teleostei</taxon>
        <taxon>Clupei</taxon>
        <taxon>Clupeiformes</taxon>
        <taxon>Clupeoidei</taxon>
        <taxon>Engraulidae</taxon>
        <taxon>Coilinae</taxon>
        <taxon>Coilia</taxon>
    </lineage>
</organism>